<dbReference type="Pfam" id="PF17746">
    <property type="entry name" value="SfsA_N"/>
    <property type="match status" value="1"/>
</dbReference>
<dbReference type="CDD" id="cd22357">
    <property type="entry name" value="SfsA-like"/>
    <property type="match status" value="1"/>
</dbReference>
<keyword evidence="5" id="KW-1185">Reference proteome</keyword>
<feature type="domain" description="Sugar fermentation stimulation protein C-terminal" evidence="2">
    <location>
        <begin position="92"/>
        <end position="222"/>
    </location>
</feature>
<dbReference type="InterPro" id="IPR041465">
    <property type="entry name" value="SfsA_N"/>
</dbReference>
<evidence type="ECO:0000256" key="1">
    <source>
        <dbReference type="HAMAP-Rule" id="MF_00095"/>
    </source>
</evidence>
<accession>A0ABN5JJT7</accession>
<feature type="domain" description="SfsA N-terminal OB" evidence="3">
    <location>
        <begin position="19"/>
        <end position="80"/>
    </location>
</feature>
<sequence>MRKGKLIYQIGIDKRGKFVERPNRFVADIKLENDNIVTCHVHDSGRIRELLFKDNSIGIKKAKEGSIRKTQWDVISALSDDKEDILINSSYHRYISEKFLKDKDLSPFGECNNVKAEVKYGDSRIDYLLEKCNEKIWVEVKGVSLSVNKKAMFPDAPSTRAQKHLRELIKIKEEGDRAAVLLLVFRESNTFRPKWETDPKFSELFYEAMEKGVEIYPVQFFLKDGKIMYEEKEIKILAKEER</sequence>
<comment type="similarity">
    <text evidence="1">Belongs to the SfsA family.</text>
</comment>
<dbReference type="PANTHER" id="PTHR30545">
    <property type="entry name" value="SUGAR FERMENTATION STIMULATION PROTEIN A"/>
    <property type="match status" value="1"/>
</dbReference>
<gene>
    <name evidence="1 4" type="primary">sfsA</name>
    <name evidence="4" type="ORF">C4N18_14545</name>
</gene>
<protein>
    <recommendedName>
        <fullName evidence="1">Sugar fermentation stimulation protein homolog</fullName>
    </recommendedName>
</protein>
<dbReference type="RefSeq" id="WP_005951523.1">
    <property type="nucleotide sequence ID" value="NZ_CP028103.1"/>
</dbReference>
<evidence type="ECO:0000259" key="3">
    <source>
        <dbReference type="Pfam" id="PF17746"/>
    </source>
</evidence>
<name>A0ABN5JJT7_FUSVA</name>
<dbReference type="GeneID" id="77469223"/>
<proteinExistence type="inferred from homology"/>
<dbReference type="InterPro" id="IPR040452">
    <property type="entry name" value="SfsA_C"/>
</dbReference>
<organism evidence="4 5">
    <name type="scientific">Fusobacterium varium ATCC 27725</name>
    <dbReference type="NCBI Taxonomy" id="469618"/>
    <lineage>
        <taxon>Bacteria</taxon>
        <taxon>Fusobacteriati</taxon>
        <taxon>Fusobacteriota</taxon>
        <taxon>Fusobacteriia</taxon>
        <taxon>Fusobacteriales</taxon>
        <taxon>Fusobacteriaceae</taxon>
        <taxon>Fusobacterium</taxon>
    </lineage>
</organism>
<evidence type="ECO:0000313" key="5">
    <source>
        <dbReference type="Proteomes" id="UP000241238"/>
    </source>
</evidence>
<dbReference type="Proteomes" id="UP000241238">
    <property type="component" value="Chromosome"/>
</dbReference>
<dbReference type="Gene3D" id="2.40.50.580">
    <property type="match status" value="1"/>
</dbReference>
<dbReference type="EMBL" id="CP028103">
    <property type="protein sequence ID" value="AVQ32385.1"/>
    <property type="molecule type" value="Genomic_DNA"/>
</dbReference>
<evidence type="ECO:0000313" key="4">
    <source>
        <dbReference type="EMBL" id="AVQ32385.1"/>
    </source>
</evidence>
<dbReference type="InterPro" id="IPR005224">
    <property type="entry name" value="SfsA"/>
</dbReference>
<dbReference type="HAMAP" id="MF_00095">
    <property type="entry name" value="SfsA"/>
    <property type="match status" value="1"/>
</dbReference>
<dbReference type="PANTHER" id="PTHR30545:SF2">
    <property type="entry name" value="SUGAR FERMENTATION STIMULATION PROTEIN A"/>
    <property type="match status" value="1"/>
</dbReference>
<dbReference type="Pfam" id="PF03749">
    <property type="entry name" value="SfsA"/>
    <property type="match status" value="1"/>
</dbReference>
<evidence type="ECO:0000259" key="2">
    <source>
        <dbReference type="Pfam" id="PF03749"/>
    </source>
</evidence>
<dbReference type="Gene3D" id="3.40.1350.60">
    <property type="match status" value="1"/>
</dbReference>
<dbReference type="NCBIfam" id="TIGR00230">
    <property type="entry name" value="sfsA"/>
    <property type="match status" value="1"/>
</dbReference>
<reference evidence="5" key="1">
    <citation type="journal article" date="2018" name="MSphere">
        <title>Fusobacterium Genomics Using MinION and Illumina Sequencing Enables Genome Completion and Correction.</title>
        <authorList>
            <person name="Todd S.M."/>
            <person name="Settlage R.E."/>
            <person name="Lahmers K.K."/>
            <person name="Slade D.J."/>
        </authorList>
    </citation>
    <scope>NUCLEOTIDE SEQUENCE [LARGE SCALE GENOMIC DNA]</scope>
    <source>
        <strain evidence="5">ATCC 27725</strain>
    </source>
</reference>